<sequence length="308" mass="32252">MLAGALLILVPLFLGFAIPLYYRPLVTVVHHSVEVLVYFILALLGIGLGQMPGLGQQLAAMAGQVAILVTGLLALNMMGLWLWHRWQPMSADIAATASTSSYRRLFLAAARPLAAVLAGLLAGYFLLPDLAWVEDLATWSLMLLLFLIGLQLRNAGLSLRRLLLNRQGLGIALALGASSLVAGVLLTPLLGVPLFQSLALASGFGWYSLSGIVIGDALGPAWGGVAFLNDVIREIIALAIIPMVISRRPAMAIGYGGATAMDFTLPVIRSSGGLNCVPVAIASGFILSFLSPVLMGLFLALAGGTIPS</sequence>
<keyword evidence="1" id="KW-1133">Transmembrane helix</keyword>
<dbReference type="PANTHER" id="PTHR35804:SF1">
    <property type="entry name" value="LYSINE EXPORTER LYSO"/>
    <property type="match status" value="1"/>
</dbReference>
<name>A0A1I6JQW4_9GAMM</name>
<dbReference type="PANTHER" id="PTHR35804">
    <property type="entry name" value="LYSINE EXPORTER LYSO"/>
    <property type="match status" value="1"/>
</dbReference>
<dbReference type="GO" id="GO:0015661">
    <property type="term" value="F:L-lysine efflux transmembrane transporter activity"/>
    <property type="evidence" value="ECO:0007669"/>
    <property type="project" value="InterPro"/>
</dbReference>
<feature type="transmembrane region" description="Helical" evidence="1">
    <location>
        <begin position="105"/>
        <end position="127"/>
    </location>
</feature>
<dbReference type="AlphaFoldDB" id="A0A1I6JQW4"/>
<dbReference type="Pfam" id="PF03956">
    <property type="entry name" value="Lys_export"/>
    <property type="match status" value="1"/>
</dbReference>
<dbReference type="OrthoDB" id="5451742at2"/>
<dbReference type="STRING" id="650891.SAMN05216203_3128"/>
<keyword evidence="1" id="KW-0812">Transmembrane</keyword>
<proteinExistence type="predicted"/>
<dbReference type="EMBL" id="FOYW01000003">
    <property type="protein sequence ID" value="SFR80920.1"/>
    <property type="molecule type" value="Genomic_DNA"/>
</dbReference>
<feature type="transmembrane region" description="Helical" evidence="1">
    <location>
        <begin position="6"/>
        <end position="23"/>
    </location>
</feature>
<evidence type="ECO:0000256" key="1">
    <source>
        <dbReference type="SAM" id="Phobius"/>
    </source>
</evidence>
<feature type="transmembrane region" description="Helical" evidence="1">
    <location>
        <begin position="277"/>
        <end position="302"/>
    </location>
</feature>
<dbReference type="GO" id="GO:0005886">
    <property type="term" value="C:plasma membrane"/>
    <property type="evidence" value="ECO:0007669"/>
    <property type="project" value="TreeGrafter"/>
</dbReference>
<protein>
    <submittedName>
        <fullName evidence="2">Uncharacterized membrane protein YbjE, DUF340 family</fullName>
    </submittedName>
</protein>
<dbReference type="RefSeq" id="WP_092015286.1">
    <property type="nucleotide sequence ID" value="NZ_FOYW01000003.1"/>
</dbReference>
<accession>A0A1I6JQW4</accession>
<organism evidence="2 3">
    <name type="scientific">Marinobacter daqiaonensis</name>
    <dbReference type="NCBI Taxonomy" id="650891"/>
    <lineage>
        <taxon>Bacteria</taxon>
        <taxon>Pseudomonadati</taxon>
        <taxon>Pseudomonadota</taxon>
        <taxon>Gammaproteobacteria</taxon>
        <taxon>Pseudomonadales</taxon>
        <taxon>Marinobacteraceae</taxon>
        <taxon>Marinobacter</taxon>
    </lineage>
</organism>
<keyword evidence="1" id="KW-0472">Membrane</keyword>
<feature type="transmembrane region" description="Helical" evidence="1">
    <location>
        <begin position="139"/>
        <end position="157"/>
    </location>
</feature>
<feature type="transmembrane region" description="Helical" evidence="1">
    <location>
        <begin position="61"/>
        <end position="84"/>
    </location>
</feature>
<dbReference type="InterPro" id="IPR005642">
    <property type="entry name" value="LysO"/>
</dbReference>
<feature type="transmembrane region" description="Helical" evidence="1">
    <location>
        <begin position="235"/>
        <end position="257"/>
    </location>
</feature>
<feature type="transmembrane region" description="Helical" evidence="1">
    <location>
        <begin position="204"/>
        <end position="228"/>
    </location>
</feature>
<keyword evidence="3" id="KW-1185">Reference proteome</keyword>
<evidence type="ECO:0000313" key="2">
    <source>
        <dbReference type="EMBL" id="SFR80920.1"/>
    </source>
</evidence>
<feature type="transmembrane region" description="Helical" evidence="1">
    <location>
        <begin position="169"/>
        <end position="192"/>
    </location>
</feature>
<gene>
    <name evidence="2" type="ORF">SAMN05216203_3128</name>
</gene>
<dbReference type="Proteomes" id="UP000198644">
    <property type="component" value="Unassembled WGS sequence"/>
</dbReference>
<evidence type="ECO:0000313" key="3">
    <source>
        <dbReference type="Proteomes" id="UP000198644"/>
    </source>
</evidence>
<feature type="transmembrane region" description="Helical" evidence="1">
    <location>
        <begin position="35"/>
        <end position="55"/>
    </location>
</feature>
<reference evidence="3" key="1">
    <citation type="submission" date="2016-10" db="EMBL/GenBank/DDBJ databases">
        <authorList>
            <person name="Varghese N."/>
            <person name="Submissions S."/>
        </authorList>
    </citation>
    <scope>NUCLEOTIDE SEQUENCE [LARGE SCALE GENOMIC DNA]</scope>
    <source>
        <strain evidence="3">CGMCC 1.9167</strain>
    </source>
</reference>